<evidence type="ECO:0000313" key="2">
    <source>
        <dbReference type="Proteomes" id="UP000225277"/>
    </source>
</evidence>
<name>A0A2D3UQN0_9PEZI</name>
<dbReference type="AlphaFoldDB" id="A0A2D3UQN0"/>
<proteinExistence type="predicted"/>
<dbReference type="Proteomes" id="UP000225277">
    <property type="component" value="Unassembled WGS sequence"/>
</dbReference>
<gene>
    <name evidence="1" type="ORF">RCC_05088</name>
</gene>
<dbReference type="RefSeq" id="XP_023626132.1">
    <property type="nucleotide sequence ID" value="XM_023770364.1"/>
</dbReference>
<reference evidence="1 2" key="1">
    <citation type="submission" date="2016-03" db="EMBL/GenBank/DDBJ databases">
        <authorList>
            <person name="Ploux O."/>
        </authorList>
    </citation>
    <scope>NUCLEOTIDE SEQUENCE [LARGE SCALE GENOMIC DNA]</scope>
    <source>
        <strain evidence="1 2">URUG2</strain>
    </source>
</reference>
<keyword evidence="2" id="KW-1185">Reference proteome</keyword>
<evidence type="ECO:0000313" key="1">
    <source>
        <dbReference type="EMBL" id="CZT19242.1"/>
    </source>
</evidence>
<organism evidence="1 2">
    <name type="scientific">Ramularia collo-cygni</name>
    <dbReference type="NCBI Taxonomy" id="112498"/>
    <lineage>
        <taxon>Eukaryota</taxon>
        <taxon>Fungi</taxon>
        <taxon>Dikarya</taxon>
        <taxon>Ascomycota</taxon>
        <taxon>Pezizomycotina</taxon>
        <taxon>Dothideomycetes</taxon>
        <taxon>Dothideomycetidae</taxon>
        <taxon>Mycosphaerellales</taxon>
        <taxon>Mycosphaerellaceae</taxon>
        <taxon>Ramularia</taxon>
    </lineage>
</organism>
<sequence>MDGTSDSRKFSSDGPFPLYPQQVQFNKFTRRQRSLLAKNAPKSRPHDLPDRIQKFHFTDLPLKLQIVLIMIPEDDFCKSRPDLMPPVCNFNFEDDQAGPYYYRWQGIYSKKLQQACPQYFLPTGPIIGWWDVGLVWGDTQSLSIMQGFADTSFPRALEDLSGKILPIGHPRQRPAIHFNLAIENVPRITFSSLVNFAFLFATHGLIAHTTVVMEWSYEAEINEFGEDSHLELHLRLPELFDTLSMIGRKWYANRNARIEQDRRAEATSRSSGPAPWDLAPTTAARMKAPNLGGGNRLKFARFVWSELLACGEKDTIQGKFILNGLGQLSPHIFDFLHSSADRALKSETKWTSPADSDIDMSDQ</sequence>
<dbReference type="EMBL" id="FJUY01000007">
    <property type="protein sequence ID" value="CZT19242.1"/>
    <property type="molecule type" value="Genomic_DNA"/>
</dbReference>
<protein>
    <submittedName>
        <fullName evidence="1">Uncharacterized protein</fullName>
    </submittedName>
</protein>
<dbReference type="GeneID" id="35600256"/>
<accession>A0A2D3UQN0</accession>